<sequence>MQYANKITFFERFEADIVAGKKVITIRDESENNYLAGSVVDVATYEDGRQFCQIKIESVNPILFDNLTEFHAQQENMTLAQLKQVITEIYPGVQQLYVINYLLVK</sequence>
<name>A0A2N8Z956_9VIBR</name>
<dbReference type="OrthoDB" id="8590202at2"/>
<dbReference type="PIRSF" id="PIRSF029143">
    <property type="entry name" value="UCP029143"/>
    <property type="match status" value="1"/>
</dbReference>
<reference evidence="4 5" key="1">
    <citation type="submission" date="2017-10" db="EMBL/GenBank/DDBJ databases">
        <authorList>
            <person name="Banno H."/>
            <person name="Chua N.-H."/>
        </authorList>
    </citation>
    <scope>NUCLEOTIDE SEQUENCE [LARGE SCALE GENOMIC DNA]</scope>
    <source>
        <strain evidence="4">Vibrio tapetis CECT4600</strain>
    </source>
</reference>
<dbReference type="SUPFAM" id="SSF88697">
    <property type="entry name" value="PUA domain-like"/>
    <property type="match status" value="1"/>
</dbReference>
<accession>A0A2N8Z956</accession>
<dbReference type="GO" id="GO:0016813">
    <property type="term" value="F:hydrolase activity, acting on carbon-nitrogen (but not peptide) bonds, in linear amidines"/>
    <property type="evidence" value="ECO:0007669"/>
    <property type="project" value="UniProtKB-UniRule"/>
</dbReference>
<dbReference type="InterPro" id="IPR008314">
    <property type="entry name" value="AC4CH"/>
</dbReference>
<dbReference type="Pfam" id="PF04266">
    <property type="entry name" value="ASCH"/>
    <property type="match status" value="1"/>
</dbReference>
<evidence type="ECO:0000313" key="4">
    <source>
        <dbReference type="EMBL" id="SON48441.1"/>
    </source>
</evidence>
<keyword evidence="5" id="KW-1185">Reference proteome</keyword>
<organism evidence="4 5">
    <name type="scientific">Vibrio tapetis subsp. tapetis</name>
    <dbReference type="NCBI Taxonomy" id="1671868"/>
    <lineage>
        <taxon>Bacteria</taxon>
        <taxon>Pseudomonadati</taxon>
        <taxon>Pseudomonadota</taxon>
        <taxon>Gammaproteobacteria</taxon>
        <taxon>Vibrionales</taxon>
        <taxon>Vibrionaceae</taxon>
        <taxon>Vibrio</taxon>
    </lineage>
</organism>
<comment type="catalytic activity">
    <reaction evidence="2">
        <text>N(4)-acetylcytosine + H2O = cytosine + acetate + H(+)</text>
        <dbReference type="Rhea" id="RHEA:62940"/>
        <dbReference type="ChEBI" id="CHEBI:15377"/>
        <dbReference type="ChEBI" id="CHEBI:15378"/>
        <dbReference type="ChEBI" id="CHEBI:16040"/>
        <dbReference type="ChEBI" id="CHEBI:30089"/>
        <dbReference type="ChEBI" id="CHEBI:146134"/>
        <dbReference type="EC" id="3.5.1.135"/>
    </reaction>
</comment>
<dbReference type="PANTHER" id="PTHR38088:SF2">
    <property type="entry name" value="UCP029143 FAMILY PROTEIN"/>
    <property type="match status" value="1"/>
</dbReference>
<dbReference type="EC" id="3.5.1.135" evidence="2"/>
<dbReference type="SMART" id="SM01022">
    <property type="entry name" value="ASCH"/>
    <property type="match status" value="1"/>
</dbReference>
<dbReference type="EMBL" id="LT960611">
    <property type="protein sequence ID" value="SON48441.1"/>
    <property type="molecule type" value="Genomic_DNA"/>
</dbReference>
<dbReference type="RefSeq" id="WP_102521307.1">
    <property type="nucleotide sequence ID" value="NZ_LT960611.1"/>
</dbReference>
<feature type="active site" description="Proton donor" evidence="2">
    <location>
        <position position="75"/>
    </location>
</feature>
<feature type="active site" description="Nucleophile" evidence="2">
    <location>
        <position position="25"/>
    </location>
</feature>
<evidence type="ECO:0000256" key="2">
    <source>
        <dbReference type="HAMAP-Rule" id="MF_00684"/>
    </source>
</evidence>
<protein>
    <recommendedName>
        <fullName evidence="2">N(4)-acetylcytidine amidohydrolase</fullName>
        <shortName evidence="2">ac4C amidohydrolase</shortName>
        <ecNumber evidence="2">3.5.1.135</ecNumber>
    </recommendedName>
</protein>
<comment type="function">
    <text evidence="2">Catalyzes the hydrolysis of N(4)-acetylcytidine (ac4C).</text>
</comment>
<keyword evidence="1 2" id="KW-0378">Hydrolase</keyword>
<evidence type="ECO:0000313" key="5">
    <source>
        <dbReference type="Proteomes" id="UP000235828"/>
    </source>
</evidence>
<dbReference type="GO" id="GO:0005829">
    <property type="term" value="C:cytosol"/>
    <property type="evidence" value="ECO:0007669"/>
    <property type="project" value="TreeGrafter"/>
</dbReference>
<dbReference type="NCBIfam" id="NF003443">
    <property type="entry name" value="PRK04980.1"/>
    <property type="match status" value="1"/>
</dbReference>
<dbReference type="CDD" id="cd06552">
    <property type="entry name" value="ASCH_yqfb_like"/>
    <property type="match status" value="1"/>
</dbReference>
<dbReference type="PANTHER" id="PTHR38088">
    <property type="entry name" value="UCP029143 FAMILY PROTEIN"/>
    <property type="match status" value="1"/>
</dbReference>
<dbReference type="AlphaFoldDB" id="A0A2N8Z956"/>
<comment type="catalytic activity">
    <reaction evidence="2">
        <text>N(4)-acetyl-2'-deoxycytidine + H2O = 2'-deoxycytidine + acetate + H(+)</text>
        <dbReference type="Rhea" id="RHEA:62936"/>
        <dbReference type="ChEBI" id="CHEBI:15377"/>
        <dbReference type="ChEBI" id="CHEBI:15378"/>
        <dbReference type="ChEBI" id="CHEBI:15698"/>
        <dbReference type="ChEBI" id="CHEBI:30089"/>
        <dbReference type="ChEBI" id="CHEBI:146133"/>
        <dbReference type="EC" id="3.5.1.135"/>
    </reaction>
</comment>
<proteinExistence type="inferred from homology"/>
<comment type="catalytic activity">
    <reaction evidence="2">
        <text>N(4)-acetylcytidine + H2O = cytidine + acetate + H(+)</text>
        <dbReference type="Rhea" id="RHEA:62932"/>
        <dbReference type="ChEBI" id="CHEBI:15377"/>
        <dbReference type="ChEBI" id="CHEBI:15378"/>
        <dbReference type="ChEBI" id="CHEBI:17562"/>
        <dbReference type="ChEBI" id="CHEBI:30089"/>
        <dbReference type="ChEBI" id="CHEBI:70989"/>
        <dbReference type="EC" id="3.5.1.135"/>
    </reaction>
</comment>
<feature type="active site" description="Proton acceptor" evidence="2">
    <location>
        <position position="22"/>
    </location>
</feature>
<dbReference type="Proteomes" id="UP000235828">
    <property type="component" value="Chromosome A"/>
</dbReference>
<dbReference type="HAMAP" id="MF_00684">
    <property type="entry name" value="ac4C_amidohydr"/>
    <property type="match status" value="1"/>
</dbReference>
<dbReference type="Gene3D" id="2.30.130.30">
    <property type="entry name" value="Hypothetical protein"/>
    <property type="match status" value="1"/>
</dbReference>
<dbReference type="KEGG" id="vta:A0462"/>
<gene>
    <name evidence="4" type="primary">yqfB</name>
    <name evidence="4" type="ORF">VTAP4600_A0462</name>
</gene>
<evidence type="ECO:0000259" key="3">
    <source>
        <dbReference type="SMART" id="SM01022"/>
    </source>
</evidence>
<evidence type="ECO:0000256" key="1">
    <source>
        <dbReference type="ARBA" id="ARBA00022801"/>
    </source>
</evidence>
<comment type="similarity">
    <text evidence="2">Belongs to the N(4)-acetylcytidine amidohydrolase family.</text>
</comment>
<dbReference type="InterPro" id="IPR015947">
    <property type="entry name" value="PUA-like_sf"/>
</dbReference>
<feature type="domain" description="ASCH" evidence="3">
    <location>
        <begin position="7"/>
        <end position="105"/>
    </location>
</feature>
<dbReference type="InterPro" id="IPR007374">
    <property type="entry name" value="ASCH_domain"/>
</dbReference>